<protein>
    <recommendedName>
        <fullName evidence="4">MFS transporter</fullName>
    </recommendedName>
</protein>
<accession>A0ABT3KL70</accession>
<keyword evidence="1" id="KW-0812">Transmembrane</keyword>
<keyword evidence="1" id="KW-0472">Membrane</keyword>
<dbReference type="Proteomes" id="UP001431181">
    <property type="component" value="Unassembled WGS sequence"/>
</dbReference>
<keyword evidence="1" id="KW-1133">Transmembrane helix</keyword>
<evidence type="ECO:0008006" key="4">
    <source>
        <dbReference type="Google" id="ProtNLM"/>
    </source>
</evidence>
<sequence>MTPKRFGSSASQAIIGLSMATAYIGIMVVPPILGFTAEILTFASFPMILLLLAGIILLTTERLRRYHSTFLR</sequence>
<name>A0ABT3KL70_9GAMM</name>
<evidence type="ECO:0000313" key="2">
    <source>
        <dbReference type="EMBL" id="MCW4631298.1"/>
    </source>
</evidence>
<proteinExistence type="predicted"/>
<comment type="caution">
    <text evidence="2">The sequence shown here is derived from an EMBL/GenBank/DDBJ whole genome shotgun (WGS) entry which is preliminary data.</text>
</comment>
<evidence type="ECO:0000313" key="3">
    <source>
        <dbReference type="Proteomes" id="UP001431181"/>
    </source>
</evidence>
<dbReference type="EMBL" id="JAPEUL010000011">
    <property type="protein sequence ID" value="MCW4631298.1"/>
    <property type="molecule type" value="Genomic_DNA"/>
</dbReference>
<organism evidence="2 3">
    <name type="scientific">Marinomonas rhodophyticola</name>
    <dbReference type="NCBI Taxonomy" id="2992803"/>
    <lineage>
        <taxon>Bacteria</taxon>
        <taxon>Pseudomonadati</taxon>
        <taxon>Pseudomonadota</taxon>
        <taxon>Gammaproteobacteria</taxon>
        <taxon>Oceanospirillales</taxon>
        <taxon>Oceanospirillaceae</taxon>
        <taxon>Marinomonas</taxon>
    </lineage>
</organism>
<dbReference type="RefSeq" id="WP_265220631.1">
    <property type="nucleotide sequence ID" value="NZ_JAPEUL010000011.1"/>
</dbReference>
<gene>
    <name evidence="2" type="ORF">ONZ52_21205</name>
</gene>
<feature type="transmembrane region" description="Helical" evidence="1">
    <location>
        <begin position="12"/>
        <end position="33"/>
    </location>
</feature>
<keyword evidence="3" id="KW-1185">Reference proteome</keyword>
<reference evidence="2" key="1">
    <citation type="submission" date="2022-11" db="EMBL/GenBank/DDBJ databases">
        <title>Marinomonas sp. nov., isolated from marine algae.</title>
        <authorList>
            <person name="Choi D.G."/>
            <person name="Kim J.M."/>
            <person name="Lee J.K."/>
            <person name="Baek J.H."/>
            <person name="Jeon C.O."/>
        </authorList>
    </citation>
    <scope>NUCLEOTIDE SEQUENCE</scope>
    <source>
        <strain evidence="2">KJ51-3</strain>
    </source>
</reference>
<evidence type="ECO:0000256" key="1">
    <source>
        <dbReference type="SAM" id="Phobius"/>
    </source>
</evidence>
<feature type="transmembrane region" description="Helical" evidence="1">
    <location>
        <begin position="39"/>
        <end position="58"/>
    </location>
</feature>